<evidence type="ECO:0000256" key="4">
    <source>
        <dbReference type="ARBA" id="ARBA00051827"/>
    </source>
</evidence>
<keyword evidence="3 5" id="KW-0808">Transferase</keyword>
<organism evidence="7 8">
    <name type="scientific">Aquilegia coerulea</name>
    <name type="common">Rocky mountain columbine</name>
    <dbReference type="NCBI Taxonomy" id="218851"/>
    <lineage>
        <taxon>Eukaryota</taxon>
        <taxon>Viridiplantae</taxon>
        <taxon>Streptophyta</taxon>
        <taxon>Embryophyta</taxon>
        <taxon>Tracheophyta</taxon>
        <taxon>Spermatophyta</taxon>
        <taxon>Magnoliopsida</taxon>
        <taxon>Ranunculales</taxon>
        <taxon>Ranunculaceae</taxon>
        <taxon>Thalictroideae</taxon>
        <taxon>Aquilegia</taxon>
    </lineage>
</organism>
<protein>
    <recommendedName>
        <fullName evidence="6">Glycosyltransferase</fullName>
        <ecNumber evidence="6">2.4.1.-</ecNumber>
    </recommendedName>
</protein>
<dbReference type="OrthoDB" id="5835829at2759"/>
<dbReference type="Gene3D" id="3.40.50.2000">
    <property type="entry name" value="Glycogen Phosphorylase B"/>
    <property type="match status" value="2"/>
</dbReference>
<dbReference type="EMBL" id="KZ305026">
    <property type="protein sequence ID" value="PIA54525.1"/>
    <property type="molecule type" value="Genomic_DNA"/>
</dbReference>
<evidence type="ECO:0000256" key="5">
    <source>
        <dbReference type="RuleBase" id="RU003718"/>
    </source>
</evidence>
<dbReference type="GO" id="GO:0080044">
    <property type="term" value="F:quercetin 7-O-glucosyltransferase activity"/>
    <property type="evidence" value="ECO:0007669"/>
    <property type="project" value="TreeGrafter"/>
</dbReference>
<dbReference type="CDD" id="cd03784">
    <property type="entry name" value="GT1_Gtf-like"/>
    <property type="match status" value="1"/>
</dbReference>
<name>A0A2G5EFI1_AQUCA</name>
<evidence type="ECO:0000256" key="2">
    <source>
        <dbReference type="ARBA" id="ARBA00022676"/>
    </source>
</evidence>
<dbReference type="GO" id="GO:0080043">
    <property type="term" value="F:quercetin 3-O-glucosyltransferase activity"/>
    <property type="evidence" value="ECO:0007669"/>
    <property type="project" value="TreeGrafter"/>
</dbReference>
<evidence type="ECO:0000256" key="6">
    <source>
        <dbReference type="RuleBase" id="RU362057"/>
    </source>
</evidence>
<evidence type="ECO:0000256" key="3">
    <source>
        <dbReference type="ARBA" id="ARBA00022679"/>
    </source>
</evidence>
<proteinExistence type="inferred from homology"/>
<dbReference type="InterPro" id="IPR035595">
    <property type="entry name" value="UDP_glycos_trans_CS"/>
</dbReference>
<evidence type="ECO:0000313" key="7">
    <source>
        <dbReference type="EMBL" id="PIA54525.1"/>
    </source>
</evidence>
<reference evidence="7 8" key="1">
    <citation type="submission" date="2017-09" db="EMBL/GenBank/DDBJ databases">
        <title>WGS assembly of Aquilegia coerulea Goldsmith.</title>
        <authorList>
            <person name="Hodges S."/>
            <person name="Kramer E."/>
            <person name="Nordborg M."/>
            <person name="Tomkins J."/>
            <person name="Borevitz J."/>
            <person name="Derieg N."/>
            <person name="Yan J."/>
            <person name="Mihaltcheva S."/>
            <person name="Hayes R.D."/>
            <person name="Rokhsar D."/>
        </authorList>
    </citation>
    <scope>NUCLEOTIDE SEQUENCE [LARGE SCALE GENOMIC DNA]</scope>
    <source>
        <strain evidence="8">cv. Goldsmith</strain>
    </source>
</reference>
<comment type="catalytic activity">
    <reaction evidence="4">
        <text>7-deoxyloganetate + UDP-alpha-D-glucose = 7-deoxyloganate + UDP + H(+)</text>
        <dbReference type="Rhea" id="RHEA:39895"/>
        <dbReference type="ChEBI" id="CHEBI:15378"/>
        <dbReference type="ChEBI" id="CHEBI:58223"/>
        <dbReference type="ChEBI" id="CHEBI:58885"/>
        <dbReference type="ChEBI" id="CHEBI:76844"/>
        <dbReference type="ChEBI" id="CHEBI:76846"/>
        <dbReference type="EC" id="2.4.1.323"/>
    </reaction>
</comment>
<dbReference type="PANTHER" id="PTHR11926:SF1392">
    <property type="entry name" value="GLYCOSYLTRANSFERASE"/>
    <property type="match status" value="1"/>
</dbReference>
<sequence>MEHKPIPHVLIFPFPAQGHINSMLKLAELLCLSGLHVTFLNTEFIHLRLHRFADVETRFGIFPGFRFETISDGLPADHSRSFNSISDLIHSVKTFIEPTFRKLLIPDRLKSEDRPPVTCIIADGVLSFTIDVAEAIEVPCILWRTPSACYFWSTFFISEMIAAGELPFNDDEMDKAITSVPGMENFLRSRDLPSFCRAKELNDPGLQLILTETINSTRATAHILNTFEDLEGPILSQLRAYIPKLYTLGPLHALLNSRRKIASQPPTSSNSLLEIDRSCMTWLDQQPSKSVVYFSFGSVVFMSHAQMIEFWYGLVNSGKRFLWVLRPDSIPVKTSDFQVPEELKLATKERGYIVDWSPQEEVLVHPAVGGFFTHSGWNSTLESMVAGLPMVCWPQFADQPINSRYVSEVWKIGFDMKDTCDRSIVAKLIRDMMDDKREELVVSVNRIAEQASKCVSEGGTSNRNLDLLIEDIKAMS</sequence>
<dbReference type="PROSITE" id="PS00375">
    <property type="entry name" value="UDPGT"/>
    <property type="match status" value="1"/>
</dbReference>
<dbReference type="InParanoid" id="A0A2G5EFI1"/>
<dbReference type="SUPFAM" id="SSF53756">
    <property type="entry name" value="UDP-Glycosyltransferase/glycogen phosphorylase"/>
    <property type="match status" value="1"/>
</dbReference>
<evidence type="ECO:0000313" key="8">
    <source>
        <dbReference type="Proteomes" id="UP000230069"/>
    </source>
</evidence>
<keyword evidence="8" id="KW-1185">Reference proteome</keyword>
<evidence type="ECO:0000256" key="1">
    <source>
        <dbReference type="ARBA" id="ARBA00009995"/>
    </source>
</evidence>
<dbReference type="FunFam" id="3.40.50.2000:FF:000040">
    <property type="entry name" value="UDP-glycosyltransferase 76C1"/>
    <property type="match status" value="1"/>
</dbReference>
<dbReference type="PANTHER" id="PTHR11926">
    <property type="entry name" value="GLUCOSYL/GLUCURONOSYL TRANSFERASES"/>
    <property type="match status" value="1"/>
</dbReference>
<dbReference type="GO" id="GO:0102970">
    <property type="term" value="F:7-deoxyloganetic acid glucosyltransferase activity"/>
    <property type="evidence" value="ECO:0007669"/>
    <property type="project" value="UniProtKB-EC"/>
</dbReference>
<keyword evidence="2 5" id="KW-0328">Glycosyltransferase</keyword>
<dbReference type="FunFam" id="3.40.50.2000:FF:000065">
    <property type="entry name" value="Glycosyltransferase"/>
    <property type="match status" value="1"/>
</dbReference>
<dbReference type="AlphaFoldDB" id="A0A2G5EFI1"/>
<comment type="similarity">
    <text evidence="1 5">Belongs to the UDP-glycosyltransferase family.</text>
</comment>
<dbReference type="InterPro" id="IPR002213">
    <property type="entry name" value="UDP_glucos_trans"/>
</dbReference>
<gene>
    <name evidence="7" type="ORF">AQUCO_00900818v1</name>
</gene>
<dbReference type="Proteomes" id="UP000230069">
    <property type="component" value="Unassembled WGS sequence"/>
</dbReference>
<accession>A0A2G5EFI1</accession>
<dbReference type="Pfam" id="PF00201">
    <property type="entry name" value="UDPGT"/>
    <property type="match status" value="1"/>
</dbReference>
<dbReference type="EC" id="2.4.1.-" evidence="6"/>